<dbReference type="Proteomes" id="UP000267585">
    <property type="component" value="Unassembled WGS sequence"/>
</dbReference>
<evidence type="ECO:0000313" key="2">
    <source>
        <dbReference type="EMBL" id="RTE55457.1"/>
    </source>
</evidence>
<dbReference type="RefSeq" id="WP_126160760.1">
    <property type="nucleotide sequence ID" value="NZ_RQPJ01000001.1"/>
</dbReference>
<keyword evidence="1" id="KW-0472">Membrane</keyword>
<gene>
    <name evidence="2" type="ORF">EHW67_02505</name>
</gene>
<dbReference type="EMBL" id="RQPJ01000001">
    <property type="protein sequence ID" value="RTE55457.1"/>
    <property type="molecule type" value="Genomic_DNA"/>
</dbReference>
<evidence type="ECO:0000313" key="3">
    <source>
        <dbReference type="Proteomes" id="UP000267585"/>
    </source>
</evidence>
<keyword evidence="1" id="KW-0812">Transmembrane</keyword>
<reference evidence="2 3" key="1">
    <citation type="submission" date="2018-11" db="EMBL/GenBank/DDBJ databases">
        <title>Arenibacter aquaticus sp.nov., a marine bacterium isolated from surface seawater in the South China Sea.</title>
        <authorList>
            <person name="Guo J."/>
            <person name="Sun J."/>
        </authorList>
    </citation>
    <scope>NUCLEOTIDE SEQUENCE [LARGE SCALE GENOMIC DNA]</scope>
    <source>
        <strain evidence="2 3">GUO666</strain>
    </source>
</reference>
<comment type="caution">
    <text evidence="2">The sequence shown here is derived from an EMBL/GenBank/DDBJ whole genome shotgun (WGS) entry which is preliminary data.</text>
</comment>
<sequence>MKRITKRKALILLSIGILAIATSQIASQYFELPDFTKGSFIGIGIGLLLTSLIFGNFKTVRD</sequence>
<feature type="transmembrane region" description="Helical" evidence="1">
    <location>
        <begin position="39"/>
        <end position="57"/>
    </location>
</feature>
<protein>
    <submittedName>
        <fullName evidence="2">Uncharacterized protein</fullName>
    </submittedName>
</protein>
<proteinExistence type="predicted"/>
<accession>A0A3S0CNJ3</accession>
<evidence type="ECO:0000256" key="1">
    <source>
        <dbReference type="SAM" id="Phobius"/>
    </source>
</evidence>
<keyword evidence="3" id="KW-1185">Reference proteome</keyword>
<organism evidence="2 3">
    <name type="scientific">Arenibacter aquaticus</name>
    <dbReference type="NCBI Taxonomy" id="2489054"/>
    <lineage>
        <taxon>Bacteria</taxon>
        <taxon>Pseudomonadati</taxon>
        <taxon>Bacteroidota</taxon>
        <taxon>Flavobacteriia</taxon>
        <taxon>Flavobacteriales</taxon>
        <taxon>Flavobacteriaceae</taxon>
        <taxon>Arenibacter</taxon>
    </lineage>
</organism>
<dbReference type="AlphaFoldDB" id="A0A3S0CNJ3"/>
<name>A0A3S0CNJ3_9FLAO</name>
<keyword evidence="1" id="KW-1133">Transmembrane helix</keyword>